<proteinExistence type="predicted"/>
<dbReference type="InterPro" id="IPR050863">
    <property type="entry name" value="CenT-Element_Derived"/>
</dbReference>
<feature type="domain" description="DDE-1" evidence="1">
    <location>
        <begin position="113"/>
        <end position="279"/>
    </location>
</feature>
<dbReference type="InterPro" id="IPR036397">
    <property type="entry name" value="RNaseH_sf"/>
</dbReference>
<accession>A0A1X7SK12</accession>
<dbReference type="eggNOG" id="KOG3105">
    <property type="taxonomic scope" value="Eukaryota"/>
</dbReference>
<dbReference type="OMA" id="VHPAPWE"/>
<sequence length="469" mass="53345">VSFVLIKNKVWLTDSWSVCYSHGWWESFKRRHPEITLRKPEPLSHARLAGSHPDVLSRYFEELESTLRDNDIIDSPSVIFNIDESGFPLDPKSPLVVCCCGQQHPSSLSSGNKSQITVLACCNAAGCVIPPFVIFSGKIFKQELTNGEIPETMYGLSSSGWIDSELFDTWFQNHFLAYAPASRPLLLILDGHSSHFNPATLKRAAEEKVILFCLPPNTTHKTQPLDKGCFAPLKRYWREECHTYLSANKRKVITRFQFSELFSKAWKKGMTANNIKAGFRTTGIYPYNPEAVIQRKAASPPPSLCQRTGLKYIPFYSPATPRHRRVRCTSPDLSLVAQETASSHEIFVSSSVISDDSNTDITLNDFTKEELTRFQKRKEEGYDIPGDKRYELWLKQFPRHSTPHFNESQIDSPVGAPLIHTSTMSCILKSKTKEIKLPKPKQCSSTRVLTSSENLRRLEEKQRKKEEEL</sequence>
<name>A0A1X7SK12_AMPQE</name>
<dbReference type="GO" id="GO:0003677">
    <property type="term" value="F:DNA binding"/>
    <property type="evidence" value="ECO:0007669"/>
    <property type="project" value="TreeGrafter"/>
</dbReference>
<dbReference type="PANTHER" id="PTHR19303:SF74">
    <property type="entry name" value="POGO TRANSPOSABLE ELEMENT WITH KRAB DOMAIN"/>
    <property type="match status" value="1"/>
</dbReference>
<evidence type="ECO:0000259" key="1">
    <source>
        <dbReference type="Pfam" id="PF03184"/>
    </source>
</evidence>
<reference evidence="2" key="1">
    <citation type="submission" date="2017-05" db="UniProtKB">
        <authorList>
            <consortium name="EnsemblMetazoa"/>
        </authorList>
    </citation>
    <scope>IDENTIFICATION</scope>
</reference>
<dbReference type="OrthoDB" id="6115549at2759"/>
<dbReference type="Gene3D" id="3.30.420.10">
    <property type="entry name" value="Ribonuclease H-like superfamily/Ribonuclease H"/>
    <property type="match status" value="1"/>
</dbReference>
<dbReference type="AlphaFoldDB" id="A0A1X7SK12"/>
<organism evidence="2">
    <name type="scientific">Amphimedon queenslandica</name>
    <name type="common">Sponge</name>
    <dbReference type="NCBI Taxonomy" id="400682"/>
    <lineage>
        <taxon>Eukaryota</taxon>
        <taxon>Metazoa</taxon>
        <taxon>Porifera</taxon>
        <taxon>Demospongiae</taxon>
        <taxon>Heteroscleromorpha</taxon>
        <taxon>Haplosclerida</taxon>
        <taxon>Niphatidae</taxon>
        <taxon>Amphimedon</taxon>
    </lineage>
</organism>
<dbReference type="PANTHER" id="PTHR19303">
    <property type="entry name" value="TRANSPOSON"/>
    <property type="match status" value="1"/>
</dbReference>
<evidence type="ECO:0000313" key="2">
    <source>
        <dbReference type="EnsemblMetazoa" id="Aqu2.1.02373_001"/>
    </source>
</evidence>
<protein>
    <recommendedName>
        <fullName evidence="1">DDE-1 domain-containing protein</fullName>
    </recommendedName>
</protein>
<dbReference type="GO" id="GO:0005634">
    <property type="term" value="C:nucleus"/>
    <property type="evidence" value="ECO:0007669"/>
    <property type="project" value="TreeGrafter"/>
</dbReference>
<dbReference type="EnsemblMetazoa" id="Aqu2.1.02373_001">
    <property type="protein sequence ID" value="Aqu2.1.02373_001"/>
    <property type="gene ID" value="Aqu2.1.02373"/>
</dbReference>
<dbReference type="Pfam" id="PF03184">
    <property type="entry name" value="DDE_1"/>
    <property type="match status" value="1"/>
</dbReference>
<dbReference type="InParanoid" id="A0A1X7SK12"/>
<dbReference type="InterPro" id="IPR004875">
    <property type="entry name" value="DDE_SF_endonuclease_dom"/>
</dbReference>